<sequence>MAHNVIKEGFYNCNMVLLDEKDPSPHIRLTLSRSIEGSINRDIDFPGLFLN</sequence>
<protein>
    <submittedName>
        <fullName evidence="1">(rape) hypothetical protein</fullName>
    </submittedName>
</protein>
<gene>
    <name evidence="1" type="ORF">DARMORV10_A04P18150.1</name>
</gene>
<dbReference type="AlphaFoldDB" id="A0A817ATN3"/>
<name>A0A817ATN3_BRANA</name>
<reference evidence="1" key="1">
    <citation type="submission" date="2021-01" db="EMBL/GenBank/DDBJ databases">
        <authorList>
            <consortium name="Genoscope - CEA"/>
            <person name="William W."/>
        </authorList>
    </citation>
    <scope>NUCLEOTIDE SEQUENCE</scope>
</reference>
<proteinExistence type="predicted"/>
<evidence type="ECO:0000313" key="1">
    <source>
        <dbReference type="EMBL" id="CAF2278433.1"/>
    </source>
</evidence>
<organism evidence="1">
    <name type="scientific">Brassica napus</name>
    <name type="common">Rape</name>
    <dbReference type="NCBI Taxonomy" id="3708"/>
    <lineage>
        <taxon>Eukaryota</taxon>
        <taxon>Viridiplantae</taxon>
        <taxon>Streptophyta</taxon>
        <taxon>Embryophyta</taxon>
        <taxon>Tracheophyta</taxon>
        <taxon>Spermatophyta</taxon>
        <taxon>Magnoliopsida</taxon>
        <taxon>eudicotyledons</taxon>
        <taxon>Gunneridae</taxon>
        <taxon>Pentapetalae</taxon>
        <taxon>rosids</taxon>
        <taxon>malvids</taxon>
        <taxon>Brassicales</taxon>
        <taxon>Brassicaceae</taxon>
        <taxon>Brassiceae</taxon>
        <taxon>Brassica</taxon>
    </lineage>
</organism>
<dbReference type="EMBL" id="HG994358">
    <property type="protein sequence ID" value="CAF2278433.1"/>
    <property type="molecule type" value="Genomic_DNA"/>
</dbReference>
<accession>A0A817ATN3</accession>
<dbReference type="Proteomes" id="UP001295469">
    <property type="component" value="Chromosome A04"/>
</dbReference>